<evidence type="ECO:0000256" key="2">
    <source>
        <dbReference type="ARBA" id="ARBA00023125"/>
    </source>
</evidence>
<keyword evidence="1" id="KW-0805">Transcription regulation</keyword>
<evidence type="ECO:0000259" key="4">
    <source>
        <dbReference type="PROSITE" id="PS50949"/>
    </source>
</evidence>
<accession>A0A3M8SNK5</accession>
<sequence length="238" mass="26351">MSIVSRTLSDQAFDVVRERILTGAIPPLAPIRQEALAEELGISKIPLREALGRLEQHGLIASHPNRGFHVSPLSRAEAEEVFALRAKIEPDAAALASRNADEDDRLTARAALAALEECCARADPAETAILNRDFHLSLVRPCRQRLTTQLVERLHVLSERYARKHLEPEGREDRALHEHRALLDAWLQRDIPLLTQLTAGHILSAIEDLRVQLHGEEQRQAASDVAAGAGTSRRGARK</sequence>
<comment type="caution">
    <text evidence="5">The sequence shown here is derived from an EMBL/GenBank/DDBJ whole genome shotgun (WGS) entry which is preliminary data.</text>
</comment>
<dbReference type="InterPro" id="IPR036390">
    <property type="entry name" value="WH_DNA-bd_sf"/>
</dbReference>
<reference evidence="5 6" key="1">
    <citation type="submission" date="2018-11" db="EMBL/GenBank/DDBJ databases">
        <title>Lysobacter cryohumiis sp. nov., isolated from soil in the Tianshan Mountains, Xinjiang, China.</title>
        <authorList>
            <person name="Luo Y."/>
            <person name="Sheng H."/>
        </authorList>
    </citation>
    <scope>NUCLEOTIDE SEQUENCE [LARGE SCALE GENOMIC DNA]</scope>
    <source>
        <strain evidence="5 6">ZS60</strain>
    </source>
</reference>
<dbReference type="AlphaFoldDB" id="A0A3M8SNK5"/>
<dbReference type="OrthoDB" id="9799812at2"/>
<evidence type="ECO:0000256" key="3">
    <source>
        <dbReference type="ARBA" id="ARBA00023163"/>
    </source>
</evidence>
<dbReference type="SMART" id="SM00895">
    <property type="entry name" value="FCD"/>
    <property type="match status" value="1"/>
</dbReference>
<dbReference type="PROSITE" id="PS50949">
    <property type="entry name" value="HTH_GNTR"/>
    <property type="match status" value="1"/>
</dbReference>
<dbReference type="GO" id="GO:0003700">
    <property type="term" value="F:DNA-binding transcription factor activity"/>
    <property type="evidence" value="ECO:0007669"/>
    <property type="project" value="InterPro"/>
</dbReference>
<evidence type="ECO:0000256" key="1">
    <source>
        <dbReference type="ARBA" id="ARBA00023015"/>
    </source>
</evidence>
<dbReference type="RefSeq" id="WP_123088879.1">
    <property type="nucleotide sequence ID" value="NZ_RIBS01000008.1"/>
</dbReference>
<protein>
    <submittedName>
        <fullName evidence="5">GntR family transcriptional regulator</fullName>
    </submittedName>
</protein>
<keyword evidence="3" id="KW-0804">Transcription</keyword>
<dbReference type="InterPro" id="IPR011711">
    <property type="entry name" value="GntR_C"/>
</dbReference>
<dbReference type="PANTHER" id="PTHR43537:SF24">
    <property type="entry name" value="GLUCONATE OPERON TRANSCRIPTIONAL REPRESSOR"/>
    <property type="match status" value="1"/>
</dbReference>
<dbReference type="InterPro" id="IPR000524">
    <property type="entry name" value="Tscrpt_reg_HTH_GntR"/>
</dbReference>
<dbReference type="InterPro" id="IPR036388">
    <property type="entry name" value="WH-like_DNA-bd_sf"/>
</dbReference>
<dbReference type="EMBL" id="RIBS01000008">
    <property type="protein sequence ID" value="RNF82383.1"/>
    <property type="molecule type" value="Genomic_DNA"/>
</dbReference>
<evidence type="ECO:0000313" key="5">
    <source>
        <dbReference type="EMBL" id="RNF82383.1"/>
    </source>
</evidence>
<dbReference type="Gene3D" id="1.10.10.10">
    <property type="entry name" value="Winged helix-like DNA-binding domain superfamily/Winged helix DNA-binding domain"/>
    <property type="match status" value="1"/>
</dbReference>
<feature type="domain" description="HTH gntR-type" evidence="4">
    <location>
        <begin position="6"/>
        <end position="73"/>
    </location>
</feature>
<keyword evidence="6" id="KW-1185">Reference proteome</keyword>
<dbReference type="Gene3D" id="1.20.120.530">
    <property type="entry name" value="GntR ligand-binding domain-like"/>
    <property type="match status" value="1"/>
</dbReference>
<dbReference type="Pfam" id="PF07729">
    <property type="entry name" value="FCD"/>
    <property type="match status" value="1"/>
</dbReference>
<name>A0A3M8SNK5_9GAMM</name>
<dbReference type="SMART" id="SM00345">
    <property type="entry name" value="HTH_GNTR"/>
    <property type="match status" value="1"/>
</dbReference>
<dbReference type="PANTHER" id="PTHR43537">
    <property type="entry name" value="TRANSCRIPTIONAL REGULATOR, GNTR FAMILY"/>
    <property type="match status" value="1"/>
</dbReference>
<dbReference type="SUPFAM" id="SSF48008">
    <property type="entry name" value="GntR ligand-binding domain-like"/>
    <property type="match status" value="1"/>
</dbReference>
<dbReference type="SUPFAM" id="SSF46785">
    <property type="entry name" value="Winged helix' DNA-binding domain"/>
    <property type="match status" value="1"/>
</dbReference>
<organism evidence="5 6">
    <name type="scientific">Montanilutibacter psychrotolerans</name>
    <dbReference type="NCBI Taxonomy" id="1327343"/>
    <lineage>
        <taxon>Bacteria</taxon>
        <taxon>Pseudomonadati</taxon>
        <taxon>Pseudomonadota</taxon>
        <taxon>Gammaproteobacteria</taxon>
        <taxon>Lysobacterales</taxon>
        <taxon>Lysobacteraceae</taxon>
        <taxon>Montanilutibacter</taxon>
    </lineage>
</organism>
<dbReference type="Pfam" id="PF00392">
    <property type="entry name" value="GntR"/>
    <property type="match status" value="1"/>
</dbReference>
<evidence type="ECO:0000313" key="6">
    <source>
        <dbReference type="Proteomes" id="UP000267049"/>
    </source>
</evidence>
<dbReference type="Proteomes" id="UP000267049">
    <property type="component" value="Unassembled WGS sequence"/>
</dbReference>
<dbReference type="InterPro" id="IPR008920">
    <property type="entry name" value="TF_FadR/GntR_C"/>
</dbReference>
<dbReference type="GO" id="GO:0003677">
    <property type="term" value="F:DNA binding"/>
    <property type="evidence" value="ECO:0007669"/>
    <property type="project" value="UniProtKB-KW"/>
</dbReference>
<proteinExistence type="predicted"/>
<gene>
    <name evidence="5" type="ORF">EER27_14635</name>
</gene>
<keyword evidence="2" id="KW-0238">DNA-binding</keyword>